<evidence type="ECO:0000313" key="1">
    <source>
        <dbReference type="EMBL" id="KRX89176.1"/>
    </source>
</evidence>
<name>A0A0V0XMN0_TRIPS</name>
<dbReference type="Pfam" id="PF14598">
    <property type="entry name" value="PAS_11"/>
    <property type="match status" value="1"/>
</dbReference>
<organism evidence="1 2">
    <name type="scientific">Trichinella pseudospiralis</name>
    <name type="common">Parasitic roundworm</name>
    <dbReference type="NCBI Taxonomy" id="6337"/>
    <lineage>
        <taxon>Eukaryota</taxon>
        <taxon>Metazoa</taxon>
        <taxon>Ecdysozoa</taxon>
        <taxon>Nematoda</taxon>
        <taxon>Enoplea</taxon>
        <taxon>Dorylaimia</taxon>
        <taxon>Trichinellida</taxon>
        <taxon>Trichinellidae</taxon>
        <taxon>Trichinella</taxon>
    </lineage>
</organism>
<dbReference type="EMBL" id="JYDU01000207">
    <property type="protein sequence ID" value="KRX89176.1"/>
    <property type="molecule type" value="Genomic_DNA"/>
</dbReference>
<dbReference type="STRING" id="6337.A0A0V0XMN0"/>
<evidence type="ECO:0000313" key="2">
    <source>
        <dbReference type="Proteomes" id="UP000054815"/>
    </source>
</evidence>
<dbReference type="PANTHER" id="PTHR23042">
    <property type="entry name" value="CIRCADIAN PROTEIN CLOCK/ARNT/BMAL/PAS"/>
    <property type="match status" value="1"/>
</dbReference>
<reference evidence="1 2" key="1">
    <citation type="submission" date="2015-01" db="EMBL/GenBank/DDBJ databases">
        <title>Evolution of Trichinella species and genotypes.</title>
        <authorList>
            <person name="Korhonen P.K."/>
            <person name="Edoardo P."/>
            <person name="Giuseppe L.R."/>
            <person name="Gasser R.B."/>
        </authorList>
    </citation>
    <scope>NUCLEOTIDE SEQUENCE [LARGE SCALE GENOMIC DNA]</scope>
    <source>
        <strain evidence="1">ISS141</strain>
    </source>
</reference>
<protein>
    <submittedName>
        <fullName evidence="1">Protein cycle</fullName>
    </submittedName>
</protein>
<dbReference type="Gene3D" id="3.30.450.20">
    <property type="entry name" value="PAS domain"/>
    <property type="match status" value="1"/>
</dbReference>
<dbReference type="SUPFAM" id="SSF55785">
    <property type="entry name" value="PYP-like sensor domain (PAS domain)"/>
    <property type="match status" value="1"/>
</dbReference>
<dbReference type="InterPro" id="IPR000014">
    <property type="entry name" value="PAS"/>
</dbReference>
<accession>A0A0V0XMN0</accession>
<dbReference type="AlphaFoldDB" id="A0A0V0XMN0"/>
<dbReference type="InterPro" id="IPR050933">
    <property type="entry name" value="Circadian_TF"/>
</dbReference>
<dbReference type="Proteomes" id="UP000054815">
    <property type="component" value="Unassembled WGS sequence"/>
</dbReference>
<dbReference type="CDD" id="cd00130">
    <property type="entry name" value="PAS"/>
    <property type="match status" value="1"/>
</dbReference>
<sequence>MEFYCTGVMQSNCNPIFNGINEHSDLDSDSSDLSNDTGSSCLAFVAKPMAPLYDHIFQVMQNWNSSQDTTLTAPFLICACILGLLPQDMIGNSYHNYVFEEDLQATLSFHRNAMRTTRSQKCNYRLKPKENKPISVFAEWCSFRNPWTKQIESFTIRHYIYRQTELYLLQKDTPSGFKTFENTQCLLAQLLTDSNKASKSRHSMTML</sequence>
<comment type="caution">
    <text evidence="1">The sequence shown here is derived from an EMBL/GenBank/DDBJ whole genome shotgun (WGS) entry which is preliminary data.</text>
</comment>
<proteinExistence type="predicted"/>
<gene>
    <name evidence="1" type="primary">cyc</name>
    <name evidence="1" type="ORF">T4E_11967</name>
</gene>
<dbReference type="InterPro" id="IPR035965">
    <property type="entry name" value="PAS-like_dom_sf"/>
</dbReference>